<evidence type="ECO:0000313" key="3">
    <source>
        <dbReference type="Proteomes" id="UP000799750"/>
    </source>
</evidence>
<accession>A0A6A6R5J9</accession>
<keyword evidence="3" id="KW-1185">Reference proteome</keyword>
<organism evidence="2 3">
    <name type="scientific">Lophium mytilinum</name>
    <dbReference type="NCBI Taxonomy" id="390894"/>
    <lineage>
        <taxon>Eukaryota</taxon>
        <taxon>Fungi</taxon>
        <taxon>Dikarya</taxon>
        <taxon>Ascomycota</taxon>
        <taxon>Pezizomycotina</taxon>
        <taxon>Dothideomycetes</taxon>
        <taxon>Pleosporomycetidae</taxon>
        <taxon>Mytilinidiales</taxon>
        <taxon>Mytilinidiaceae</taxon>
        <taxon>Lophium</taxon>
    </lineage>
</organism>
<dbReference type="AlphaFoldDB" id="A0A6A6R5J9"/>
<proteinExistence type="predicted"/>
<protein>
    <submittedName>
        <fullName evidence="2">Uncharacterized protein</fullName>
    </submittedName>
</protein>
<gene>
    <name evidence="2" type="ORF">BU16DRAFT_535441</name>
</gene>
<reference evidence="2" key="1">
    <citation type="journal article" date="2020" name="Stud. Mycol.">
        <title>101 Dothideomycetes genomes: a test case for predicting lifestyles and emergence of pathogens.</title>
        <authorList>
            <person name="Haridas S."/>
            <person name="Albert R."/>
            <person name="Binder M."/>
            <person name="Bloem J."/>
            <person name="Labutti K."/>
            <person name="Salamov A."/>
            <person name="Andreopoulos B."/>
            <person name="Baker S."/>
            <person name="Barry K."/>
            <person name="Bills G."/>
            <person name="Bluhm B."/>
            <person name="Cannon C."/>
            <person name="Castanera R."/>
            <person name="Culley D."/>
            <person name="Daum C."/>
            <person name="Ezra D."/>
            <person name="Gonzalez J."/>
            <person name="Henrissat B."/>
            <person name="Kuo A."/>
            <person name="Liang C."/>
            <person name="Lipzen A."/>
            <person name="Lutzoni F."/>
            <person name="Magnuson J."/>
            <person name="Mondo S."/>
            <person name="Nolan M."/>
            <person name="Ohm R."/>
            <person name="Pangilinan J."/>
            <person name="Park H.-J."/>
            <person name="Ramirez L."/>
            <person name="Alfaro M."/>
            <person name="Sun H."/>
            <person name="Tritt A."/>
            <person name="Yoshinaga Y."/>
            <person name="Zwiers L.-H."/>
            <person name="Turgeon B."/>
            <person name="Goodwin S."/>
            <person name="Spatafora J."/>
            <person name="Crous P."/>
            <person name="Grigoriev I."/>
        </authorList>
    </citation>
    <scope>NUCLEOTIDE SEQUENCE</scope>
    <source>
        <strain evidence="2">CBS 269.34</strain>
    </source>
</reference>
<sequence length="206" mass="23288">MERRGLSRSTLRCQPLRCLITFATPSLLDKIKVRFEARREKGSHGTCNGWIVKALRTPSSALTLPPRRMSTMLQSRMQPNPSLPDHSQPTHTRVRFFYVFGLLTCSLPFPGHSNEYGAVFAAHIELRRTDSTQWRKHANSQIFLGGRSGGRVSGDAEEVSSHFTDTSDGDKSQRGSNAIRGIHQGKSNTRLPRTSRRIFLDLRREE</sequence>
<feature type="region of interest" description="Disordered" evidence="1">
    <location>
        <begin position="145"/>
        <end position="190"/>
    </location>
</feature>
<evidence type="ECO:0000313" key="2">
    <source>
        <dbReference type="EMBL" id="KAF2499023.1"/>
    </source>
</evidence>
<name>A0A6A6R5J9_9PEZI</name>
<dbReference type="Proteomes" id="UP000799750">
    <property type="component" value="Unassembled WGS sequence"/>
</dbReference>
<dbReference type="EMBL" id="MU004184">
    <property type="protein sequence ID" value="KAF2499023.1"/>
    <property type="molecule type" value="Genomic_DNA"/>
</dbReference>
<evidence type="ECO:0000256" key="1">
    <source>
        <dbReference type="SAM" id="MobiDB-lite"/>
    </source>
</evidence>